<evidence type="ECO:0000313" key="2">
    <source>
        <dbReference type="EMBL" id="OOL81072.1"/>
    </source>
</evidence>
<keyword evidence="1" id="KW-0812">Transmembrane</keyword>
<organism evidence="2 5">
    <name type="scientific">Dolosigranulum pigrum</name>
    <dbReference type="NCBI Taxonomy" id="29394"/>
    <lineage>
        <taxon>Bacteria</taxon>
        <taxon>Bacillati</taxon>
        <taxon>Bacillota</taxon>
        <taxon>Bacilli</taxon>
        <taxon>Lactobacillales</taxon>
        <taxon>Carnobacteriaceae</taxon>
        <taxon>Dolosigranulum</taxon>
    </lineage>
</organism>
<dbReference type="GeneID" id="42694264"/>
<evidence type="ECO:0000313" key="5">
    <source>
        <dbReference type="Proteomes" id="UP000190409"/>
    </source>
</evidence>
<reference evidence="2 5" key="1">
    <citation type="submission" date="2017-01" db="EMBL/GenBank/DDBJ databases">
        <title>Complete Genome Sequence of Dolosigranulum pigrum isolated from a Patient with interstitial lung disease.</title>
        <authorList>
            <person name="Mukhopadhyay R."/>
            <person name="Joaquin J."/>
            <person name="Hogue R."/>
            <person name="Fitzgerald S."/>
            <person name="Jospin G."/>
            <person name="Eisen J.A."/>
            <person name="Chaturvedi V."/>
        </authorList>
    </citation>
    <scope>NUCLEOTIDE SEQUENCE [LARGE SCALE GENOMIC DNA]</scope>
    <source>
        <strain evidence="2 5">15S00348</strain>
    </source>
</reference>
<reference evidence="3 7" key="3">
    <citation type="submission" date="2019-07" db="EMBL/GenBank/DDBJ databases">
        <title>Genome assembly of a nasal isolate of Dolosigranulum pigrum from a chronic sinusitis patient.</title>
        <authorList>
            <person name="Baig S."/>
            <person name="Overballe-Petersen S."/>
            <person name="Kaspar U."/>
            <person name="Rendboe A."/>
            <person name="de Man T."/>
            <person name="Liu C."/>
            <person name="Price L.B."/>
            <person name="Stegger M."/>
            <person name="Becker K."/>
            <person name="Skytt Andersen P."/>
        </authorList>
    </citation>
    <scope>NUCLEOTIDE SEQUENCE [LARGE SCALE GENOMIC DNA]</scope>
    <source>
        <strain evidence="3 7">83VPs-KB5</strain>
    </source>
</reference>
<dbReference type="Proteomes" id="UP000190409">
    <property type="component" value="Unassembled WGS sequence"/>
</dbReference>
<sequence>MAKKSLLERWRDWREERRLAKKGQTNKSRYEEKERYRAVEKRLTLAIIAVFIALVIVLLFTFYI</sequence>
<dbReference type="Proteomes" id="UP000315953">
    <property type="component" value="Chromosome"/>
</dbReference>
<proteinExistence type="predicted"/>
<dbReference type="EMBL" id="NAQV01000015">
    <property type="protein sequence ID" value="RAN63534.1"/>
    <property type="molecule type" value="Genomic_DNA"/>
</dbReference>
<gene>
    <name evidence="4" type="ORF">B8A44_05270</name>
    <name evidence="2" type="ORF">BWX42_04290</name>
    <name evidence="3" type="ORF">FNV33_06055</name>
</gene>
<evidence type="ECO:0000313" key="3">
    <source>
        <dbReference type="EMBL" id="QDO91637.1"/>
    </source>
</evidence>
<evidence type="ECO:0000313" key="7">
    <source>
        <dbReference type="Proteomes" id="UP000315953"/>
    </source>
</evidence>
<keyword evidence="1" id="KW-1133">Transmembrane helix</keyword>
<dbReference type="EMBL" id="MUYF01000003">
    <property type="protein sequence ID" value="OOL81072.1"/>
    <property type="molecule type" value="Genomic_DNA"/>
</dbReference>
<dbReference type="Proteomes" id="UP000249099">
    <property type="component" value="Unassembled WGS sequence"/>
</dbReference>
<feature type="transmembrane region" description="Helical" evidence="1">
    <location>
        <begin position="43"/>
        <end position="63"/>
    </location>
</feature>
<dbReference type="RefSeq" id="WP_004635829.1">
    <property type="nucleotide sequence ID" value="NZ_CAJHJL010000002.1"/>
</dbReference>
<evidence type="ECO:0000256" key="1">
    <source>
        <dbReference type="SAM" id="Phobius"/>
    </source>
</evidence>
<dbReference type="AlphaFoldDB" id="A0A1S8KN17"/>
<name>A0A1S8KN17_9LACT</name>
<evidence type="ECO:0000313" key="6">
    <source>
        <dbReference type="Proteomes" id="UP000249099"/>
    </source>
</evidence>
<reference evidence="4 6" key="2">
    <citation type="submission" date="2017-03" db="EMBL/GenBank/DDBJ databases">
        <title>wgs assembly of Dolosigranulum pigrum KPL CDC strains.</title>
        <authorList>
            <person name="Brugger S.D."/>
            <person name="Pettigrew M."/>
            <person name="Kong Y."/>
            <person name="Lemon K.P."/>
        </authorList>
    </citation>
    <scope>NUCLEOTIDE SEQUENCE [LARGE SCALE GENOMIC DNA]</scope>
    <source>
        <strain evidence="4 6">KPL1931_CDC4294-98</strain>
    </source>
</reference>
<accession>A0A1S8KN17</accession>
<protein>
    <submittedName>
        <fullName evidence="2">Uncharacterized protein</fullName>
    </submittedName>
</protein>
<dbReference type="KEGG" id="dpm:FNV33_06055"/>
<dbReference type="EMBL" id="CP041626">
    <property type="protein sequence ID" value="QDO91637.1"/>
    <property type="molecule type" value="Genomic_DNA"/>
</dbReference>
<evidence type="ECO:0000313" key="4">
    <source>
        <dbReference type="EMBL" id="RAN63534.1"/>
    </source>
</evidence>
<keyword evidence="1" id="KW-0472">Membrane</keyword>